<dbReference type="PANTHER" id="PTHR46796">
    <property type="entry name" value="HTH-TYPE TRANSCRIPTIONAL ACTIVATOR RHAS-RELATED"/>
    <property type="match status" value="1"/>
</dbReference>
<evidence type="ECO:0000256" key="2">
    <source>
        <dbReference type="ARBA" id="ARBA00023125"/>
    </source>
</evidence>
<dbReference type="PRINTS" id="PR00032">
    <property type="entry name" value="HTHARAC"/>
</dbReference>
<dbReference type="SUPFAM" id="SSF46689">
    <property type="entry name" value="Homeodomain-like"/>
    <property type="match status" value="2"/>
</dbReference>
<keyword evidence="6" id="KW-1185">Reference proteome</keyword>
<evidence type="ECO:0000313" key="6">
    <source>
        <dbReference type="Proteomes" id="UP001596114"/>
    </source>
</evidence>
<dbReference type="Gene3D" id="1.10.10.60">
    <property type="entry name" value="Homeodomain-like"/>
    <property type="match status" value="2"/>
</dbReference>
<proteinExistence type="predicted"/>
<accession>A0ABW0QSP4</accession>
<gene>
    <name evidence="5" type="ORF">ACFPPA_18685</name>
</gene>
<evidence type="ECO:0000256" key="3">
    <source>
        <dbReference type="ARBA" id="ARBA00023163"/>
    </source>
</evidence>
<dbReference type="InterPro" id="IPR018060">
    <property type="entry name" value="HTH_AraC"/>
</dbReference>
<dbReference type="Pfam" id="PF12833">
    <property type="entry name" value="HTH_18"/>
    <property type="match status" value="1"/>
</dbReference>
<dbReference type="RefSeq" id="WP_377322710.1">
    <property type="nucleotide sequence ID" value="NZ_JBHSNF010000006.1"/>
</dbReference>
<dbReference type="InterPro" id="IPR020449">
    <property type="entry name" value="Tscrpt_reg_AraC-type_HTH"/>
</dbReference>
<dbReference type="SMART" id="SM00342">
    <property type="entry name" value="HTH_ARAC"/>
    <property type="match status" value="1"/>
</dbReference>
<name>A0ABW0QSP4_9GAMM</name>
<dbReference type="InterPro" id="IPR050204">
    <property type="entry name" value="AraC_XylS_family_regulators"/>
</dbReference>
<sequence length="323" mass="35023">MSLDPLSDVLELVQARCSLSGRFVAGGPWARRFSNLHAIKFCAAIEGSCWCDIDGMGPPARFEAGDVLVTNGTRSLMMASDPERMAIAETTPVERDPEGIYRLGTGSSFVMLGGMVHVDDRRQSLLLDGLPPMLHVKGTTSEAATIGWLLEQLTREMEHTDRPGRTVILAELAQLLFVNTLRAYLAHASDHDAGWLKGLGDRRLACALSRMHAEPQRPWGLDDLAKAAGMSRTSFAVRFREVMGVPPLAYLTNWRMHVAERRLLAGATVAEVADATGYTSESAFSHAFKRAMGVAPGRYRKAADAVDEAQSVGHGYAPIAGAF</sequence>
<reference evidence="6" key="1">
    <citation type="journal article" date="2019" name="Int. J. Syst. Evol. Microbiol.">
        <title>The Global Catalogue of Microorganisms (GCM) 10K type strain sequencing project: providing services to taxonomists for standard genome sequencing and annotation.</title>
        <authorList>
            <consortium name="The Broad Institute Genomics Platform"/>
            <consortium name="The Broad Institute Genome Sequencing Center for Infectious Disease"/>
            <person name="Wu L."/>
            <person name="Ma J."/>
        </authorList>
    </citation>
    <scope>NUCLEOTIDE SEQUENCE [LARGE SCALE GENOMIC DNA]</scope>
    <source>
        <strain evidence="6">CGMCC 1.16619</strain>
    </source>
</reference>
<keyword evidence="2" id="KW-0238">DNA-binding</keyword>
<dbReference type="InterPro" id="IPR009057">
    <property type="entry name" value="Homeodomain-like_sf"/>
</dbReference>
<keyword evidence="1" id="KW-0805">Transcription regulation</keyword>
<keyword evidence="3" id="KW-0804">Transcription</keyword>
<dbReference type="Proteomes" id="UP001596114">
    <property type="component" value="Unassembled WGS sequence"/>
</dbReference>
<dbReference type="EMBL" id="JBHSNF010000006">
    <property type="protein sequence ID" value="MFC5527778.1"/>
    <property type="molecule type" value="Genomic_DNA"/>
</dbReference>
<organism evidence="5 6">
    <name type="scientific">Rhodanobacter ginsengisoli</name>
    <dbReference type="NCBI Taxonomy" id="418646"/>
    <lineage>
        <taxon>Bacteria</taxon>
        <taxon>Pseudomonadati</taxon>
        <taxon>Pseudomonadota</taxon>
        <taxon>Gammaproteobacteria</taxon>
        <taxon>Lysobacterales</taxon>
        <taxon>Rhodanobacteraceae</taxon>
        <taxon>Rhodanobacter</taxon>
    </lineage>
</organism>
<evidence type="ECO:0000313" key="5">
    <source>
        <dbReference type="EMBL" id="MFC5527778.1"/>
    </source>
</evidence>
<dbReference type="InterPro" id="IPR018062">
    <property type="entry name" value="HTH_AraC-typ_CS"/>
</dbReference>
<feature type="domain" description="HTH araC/xylS-type" evidence="4">
    <location>
        <begin position="205"/>
        <end position="302"/>
    </location>
</feature>
<dbReference type="Pfam" id="PF12852">
    <property type="entry name" value="Cupin_6"/>
    <property type="match status" value="1"/>
</dbReference>
<dbReference type="PANTHER" id="PTHR46796:SF7">
    <property type="entry name" value="ARAC FAMILY TRANSCRIPTIONAL REGULATOR"/>
    <property type="match status" value="1"/>
</dbReference>
<protein>
    <submittedName>
        <fullName evidence="5">AraC family transcriptional regulator</fullName>
    </submittedName>
</protein>
<dbReference type="InterPro" id="IPR032783">
    <property type="entry name" value="AraC_lig"/>
</dbReference>
<evidence type="ECO:0000256" key="1">
    <source>
        <dbReference type="ARBA" id="ARBA00023015"/>
    </source>
</evidence>
<evidence type="ECO:0000259" key="4">
    <source>
        <dbReference type="PROSITE" id="PS01124"/>
    </source>
</evidence>
<dbReference type="PROSITE" id="PS01124">
    <property type="entry name" value="HTH_ARAC_FAMILY_2"/>
    <property type="match status" value="1"/>
</dbReference>
<dbReference type="PROSITE" id="PS00041">
    <property type="entry name" value="HTH_ARAC_FAMILY_1"/>
    <property type="match status" value="1"/>
</dbReference>
<comment type="caution">
    <text evidence="5">The sequence shown here is derived from an EMBL/GenBank/DDBJ whole genome shotgun (WGS) entry which is preliminary data.</text>
</comment>